<dbReference type="Proteomes" id="UP001057375">
    <property type="component" value="Unassembled WGS sequence"/>
</dbReference>
<gene>
    <name evidence="1" type="ORF">ADUPG1_009100</name>
</gene>
<evidence type="ECO:0000313" key="2">
    <source>
        <dbReference type="Proteomes" id="UP001057375"/>
    </source>
</evidence>
<accession>A0ABQ5KYD9</accession>
<dbReference type="InterPro" id="IPR045114">
    <property type="entry name" value="Csn12-like"/>
</dbReference>
<comment type="caution">
    <text evidence="1">The sequence shown here is derived from an EMBL/GenBank/DDBJ whole genome shotgun (WGS) entry which is preliminary data.</text>
</comment>
<keyword evidence="2" id="KW-1185">Reference proteome</keyword>
<sequence length="327" mass="37660">MKSLVKIIEYYQEQKKDDFLDRFMKFVGYVLGNSCVNKLVAHLFSHSENVSIITADTSDINVFEEPFRQANFCKGKKWGLHYQFLLFLPMLRFLVTIKQTHLGKTILDILESDSMSSYFRKATVSVQTELFYFWGRLSLSNADEKKAFECFKKATCLCDPAHIHNRRHIGRYMIITGLGEGFLPSFELLKKLHLETELGPLVRAIHNGDIPAFDSWMFKNQAQLCIAGVFHLVCPLRVCVQASGLKIVWDMVKDAPRDNFKQVSDLAKAMSALWKTEITTDHMTLIIITLIRCKLIRVNLIIERKEPVVTFPSERPVFLGMKKISNK</sequence>
<reference evidence="1" key="1">
    <citation type="submission" date="2022-03" db="EMBL/GenBank/DDBJ databases">
        <title>Draft genome sequence of Aduncisulcus paluster, a free-living microaerophilic Fornicata.</title>
        <authorList>
            <person name="Yuyama I."/>
            <person name="Kume K."/>
            <person name="Tamura T."/>
            <person name="Inagaki Y."/>
            <person name="Hashimoto T."/>
        </authorList>
    </citation>
    <scope>NUCLEOTIDE SEQUENCE</scope>
    <source>
        <strain evidence="1">NY0171</strain>
    </source>
</reference>
<evidence type="ECO:0000313" key="1">
    <source>
        <dbReference type="EMBL" id="GKT36070.1"/>
    </source>
</evidence>
<dbReference type="EMBL" id="BQXS01011135">
    <property type="protein sequence ID" value="GKT36070.1"/>
    <property type="molecule type" value="Genomic_DNA"/>
</dbReference>
<dbReference type="PANTHER" id="PTHR12732">
    <property type="entry name" value="UNCHARACTERIZED PROTEASOME COMPONENT REGION PCI-CONTAINING"/>
    <property type="match status" value="1"/>
</dbReference>
<name>A0ABQ5KYD9_9EUKA</name>
<proteinExistence type="predicted"/>
<organism evidence="1 2">
    <name type="scientific">Aduncisulcus paluster</name>
    <dbReference type="NCBI Taxonomy" id="2918883"/>
    <lineage>
        <taxon>Eukaryota</taxon>
        <taxon>Metamonada</taxon>
        <taxon>Carpediemonas-like organisms</taxon>
        <taxon>Aduncisulcus</taxon>
    </lineage>
</organism>
<dbReference type="SMART" id="SM00753">
    <property type="entry name" value="PAM"/>
    <property type="match status" value="1"/>
</dbReference>
<dbReference type="PANTHER" id="PTHR12732:SF0">
    <property type="entry name" value="PCI DOMAIN-CONTAINING PROTEIN 2"/>
    <property type="match status" value="1"/>
</dbReference>
<protein>
    <submittedName>
        <fullName evidence="1">Csn12 family like protein</fullName>
    </submittedName>
</protein>